<name>A0A2S6GTK5_9PSEU</name>
<keyword evidence="3" id="KW-1185">Reference proteome</keyword>
<protein>
    <submittedName>
        <fullName evidence="2">Uncharacterized protein</fullName>
    </submittedName>
</protein>
<accession>A0A2S6GTK5</accession>
<evidence type="ECO:0000313" key="3">
    <source>
        <dbReference type="Proteomes" id="UP000239203"/>
    </source>
</evidence>
<organism evidence="2 3">
    <name type="scientific">Actinokineospora auranticolor</name>
    <dbReference type="NCBI Taxonomy" id="155976"/>
    <lineage>
        <taxon>Bacteria</taxon>
        <taxon>Bacillati</taxon>
        <taxon>Actinomycetota</taxon>
        <taxon>Actinomycetes</taxon>
        <taxon>Pseudonocardiales</taxon>
        <taxon>Pseudonocardiaceae</taxon>
        <taxon>Actinokineospora</taxon>
    </lineage>
</organism>
<dbReference type="AlphaFoldDB" id="A0A2S6GTK5"/>
<proteinExistence type="predicted"/>
<evidence type="ECO:0000256" key="1">
    <source>
        <dbReference type="SAM" id="MobiDB-lite"/>
    </source>
</evidence>
<reference evidence="2 3" key="1">
    <citation type="submission" date="2018-02" db="EMBL/GenBank/DDBJ databases">
        <title>Genomic Encyclopedia of Archaeal and Bacterial Type Strains, Phase II (KMG-II): from individual species to whole genera.</title>
        <authorList>
            <person name="Goeker M."/>
        </authorList>
    </citation>
    <scope>NUCLEOTIDE SEQUENCE [LARGE SCALE GENOMIC DNA]</scope>
    <source>
        <strain evidence="2 3">YU 961-1</strain>
    </source>
</reference>
<dbReference type="EMBL" id="PTIX01000005">
    <property type="protein sequence ID" value="PPK68526.1"/>
    <property type="molecule type" value="Genomic_DNA"/>
</dbReference>
<feature type="region of interest" description="Disordered" evidence="1">
    <location>
        <begin position="45"/>
        <end position="65"/>
    </location>
</feature>
<sequence>MCAECGADLTVPVDRVALPPSAPAKVGNGLAMPVLMPPRTYAVDPEPSGAPWREWASVTPEEAAA</sequence>
<dbReference type="Proteomes" id="UP000239203">
    <property type="component" value="Unassembled WGS sequence"/>
</dbReference>
<gene>
    <name evidence="2" type="ORF">CLV40_105255</name>
</gene>
<comment type="caution">
    <text evidence="2">The sequence shown here is derived from an EMBL/GenBank/DDBJ whole genome shotgun (WGS) entry which is preliminary data.</text>
</comment>
<evidence type="ECO:0000313" key="2">
    <source>
        <dbReference type="EMBL" id="PPK68526.1"/>
    </source>
</evidence>